<accession>A0ABR1SQQ7</accession>
<reference evidence="1 2" key="1">
    <citation type="submission" date="2023-01" db="EMBL/GenBank/DDBJ databases">
        <title>Analysis of 21 Apiospora genomes using comparative genomics revels a genus with tremendous synthesis potential of carbohydrate active enzymes and secondary metabolites.</title>
        <authorList>
            <person name="Sorensen T."/>
        </authorList>
    </citation>
    <scope>NUCLEOTIDE SEQUENCE [LARGE SCALE GENOMIC DNA]</scope>
    <source>
        <strain evidence="1 2">CBS 33761</strain>
    </source>
</reference>
<dbReference type="Proteomes" id="UP001444661">
    <property type="component" value="Unassembled WGS sequence"/>
</dbReference>
<evidence type="ECO:0000313" key="1">
    <source>
        <dbReference type="EMBL" id="KAK8036656.1"/>
    </source>
</evidence>
<dbReference type="EMBL" id="JAQQWK010000007">
    <property type="protein sequence ID" value="KAK8036656.1"/>
    <property type="molecule type" value="Genomic_DNA"/>
</dbReference>
<organism evidence="1 2">
    <name type="scientific">Apiospora rasikravindrae</name>
    <dbReference type="NCBI Taxonomy" id="990691"/>
    <lineage>
        <taxon>Eukaryota</taxon>
        <taxon>Fungi</taxon>
        <taxon>Dikarya</taxon>
        <taxon>Ascomycota</taxon>
        <taxon>Pezizomycotina</taxon>
        <taxon>Sordariomycetes</taxon>
        <taxon>Xylariomycetidae</taxon>
        <taxon>Amphisphaeriales</taxon>
        <taxon>Apiosporaceae</taxon>
        <taxon>Apiospora</taxon>
    </lineage>
</organism>
<protein>
    <submittedName>
        <fullName evidence="1">Uncharacterized protein</fullName>
    </submittedName>
</protein>
<evidence type="ECO:0000313" key="2">
    <source>
        <dbReference type="Proteomes" id="UP001444661"/>
    </source>
</evidence>
<gene>
    <name evidence="1" type="ORF">PG993_008639</name>
</gene>
<name>A0ABR1SQQ7_9PEZI</name>
<sequence>MVKRSLAEDGFYYVDDPVVGSRIQEMERNGFQFTSSRMEGWEFCDKIVLNDTLVRNSFESFYEFARLGYYRRIAADPGHVFQFRKGSQGPDIWLVQLWGKGSEAVYFPGSHRIEPRSFRTANRLWEVVQADLERAGITRTTKLFKEGGLVILDARLSLEMPNGDPITTAFVGANIQESIDTELRKWPKLRLPKLDTQAITELERRHISVHCHVEGEITGSDGGENVGPKTST</sequence>
<proteinExistence type="predicted"/>
<comment type="caution">
    <text evidence="1">The sequence shown here is derived from an EMBL/GenBank/DDBJ whole genome shotgun (WGS) entry which is preliminary data.</text>
</comment>
<keyword evidence="2" id="KW-1185">Reference proteome</keyword>